<dbReference type="Proteomes" id="UP000076481">
    <property type="component" value="Unassembled WGS sequence"/>
</dbReference>
<evidence type="ECO:0008006" key="5">
    <source>
        <dbReference type="Google" id="ProtNLM"/>
    </source>
</evidence>
<feature type="signal peptide" evidence="2">
    <location>
        <begin position="1"/>
        <end position="18"/>
    </location>
</feature>
<keyword evidence="2" id="KW-0732">Signal</keyword>
<evidence type="ECO:0000256" key="1">
    <source>
        <dbReference type="SAM" id="MobiDB-lite"/>
    </source>
</evidence>
<feature type="compositionally biased region" description="Polar residues" evidence="1">
    <location>
        <begin position="193"/>
        <end position="208"/>
    </location>
</feature>
<evidence type="ECO:0000313" key="3">
    <source>
        <dbReference type="EMBL" id="KZK74582.1"/>
    </source>
</evidence>
<dbReference type="PROSITE" id="PS51257">
    <property type="entry name" value="PROKAR_LIPOPROTEIN"/>
    <property type="match status" value="1"/>
</dbReference>
<sequence>MKNTVLAILALSMALFTAGCGSTKIQETNLGKAPGWYDDIHKDNDYILAANTQRSMDLQLALDKATAAGRAEIARKVAVQVKSIQKRFIDEVGNGMDTKTGDLFTQVEKNIASESLAGSIVTKQSIVKEGEFFRAYVLVSYPVGKANAEFLESIKNREYSLTRMRATKAFRELERDVDRYEQMKNARKADDAISNSKPETSEESTAIEQNGVKEG</sequence>
<feature type="chain" id="PRO_5007862132" description="LPP20 lipoprotein" evidence="2">
    <location>
        <begin position="19"/>
        <end position="215"/>
    </location>
</feature>
<proteinExistence type="predicted"/>
<evidence type="ECO:0000313" key="4">
    <source>
        <dbReference type="Proteomes" id="UP000076481"/>
    </source>
</evidence>
<protein>
    <recommendedName>
        <fullName evidence="5">LPP20 lipoprotein</fullName>
    </recommendedName>
</protein>
<dbReference type="AlphaFoldDB" id="A0A165LYB9"/>
<evidence type="ECO:0000256" key="2">
    <source>
        <dbReference type="SAM" id="SignalP"/>
    </source>
</evidence>
<accession>A0A165LYB9</accession>
<comment type="caution">
    <text evidence="3">The sequence shown here is derived from an EMBL/GenBank/DDBJ whole genome shotgun (WGS) entry which is preliminary data.</text>
</comment>
<dbReference type="EMBL" id="LVWG01000022">
    <property type="protein sequence ID" value="KZK74582.1"/>
    <property type="molecule type" value="Genomic_DNA"/>
</dbReference>
<reference evidence="3 4" key="1">
    <citation type="submission" date="2016-03" db="EMBL/GenBank/DDBJ databases">
        <title>Speciation and ecological success in dimly lit waters: horizontal gene transfer in a green sulfur bacteria bloom unveiled by metagenomic assembly.</title>
        <authorList>
            <person name="Llorens-Mares T."/>
            <person name="Liu Z."/>
            <person name="Allen L.Z."/>
            <person name="Rusch D.B."/>
            <person name="Craig M.T."/>
            <person name="Dupont C.L."/>
            <person name="Bryant D.A."/>
            <person name="Casamayor E.O."/>
        </authorList>
    </citation>
    <scope>NUCLEOTIDE SEQUENCE [LARGE SCALE GENOMIC DNA]</scope>
    <source>
        <strain evidence="3">CIII</strain>
    </source>
</reference>
<organism evidence="3 4">
    <name type="scientific">Pelodictyon luteolum</name>
    <dbReference type="NCBI Taxonomy" id="1100"/>
    <lineage>
        <taxon>Bacteria</taxon>
        <taxon>Pseudomonadati</taxon>
        <taxon>Chlorobiota</taxon>
        <taxon>Chlorobiia</taxon>
        <taxon>Chlorobiales</taxon>
        <taxon>Chlorobiaceae</taxon>
        <taxon>Chlorobium/Pelodictyon group</taxon>
        <taxon>Pelodictyon</taxon>
    </lineage>
</organism>
<name>A0A165LYB9_PELLU</name>
<gene>
    <name evidence="3" type="ORF">A3K90_02385</name>
</gene>
<dbReference type="RefSeq" id="WP_303681317.1">
    <property type="nucleotide sequence ID" value="NZ_LVWG01000022.1"/>
</dbReference>
<feature type="region of interest" description="Disordered" evidence="1">
    <location>
        <begin position="184"/>
        <end position="215"/>
    </location>
</feature>